<feature type="chain" id="PRO_5038411748" evidence="6">
    <location>
        <begin position="21"/>
        <end position="347"/>
    </location>
</feature>
<dbReference type="InterPro" id="IPR001188">
    <property type="entry name" value="Sperm_putr-bd"/>
</dbReference>
<dbReference type="Pfam" id="PF13416">
    <property type="entry name" value="SBP_bac_8"/>
    <property type="match status" value="1"/>
</dbReference>
<dbReference type="PIRSF" id="PIRSF019574">
    <property type="entry name" value="Periplasmic_polyamine_BP"/>
    <property type="match status" value="1"/>
</dbReference>
<dbReference type="AlphaFoldDB" id="A0A1E5G359"/>
<evidence type="ECO:0000256" key="5">
    <source>
        <dbReference type="PIRSR" id="PIRSR019574-1"/>
    </source>
</evidence>
<dbReference type="STRING" id="766136.BHF68_04645"/>
<dbReference type="InterPro" id="IPR006059">
    <property type="entry name" value="SBP"/>
</dbReference>
<dbReference type="CDD" id="cd13590">
    <property type="entry name" value="PBP2_PotD_PotF_like"/>
    <property type="match status" value="1"/>
</dbReference>
<feature type="binding site" evidence="5">
    <location>
        <position position="85"/>
    </location>
    <ligand>
        <name>spermidine</name>
        <dbReference type="ChEBI" id="CHEBI:57834"/>
    </ligand>
</feature>
<comment type="caution">
    <text evidence="7">The sequence shown here is derived from an EMBL/GenBank/DDBJ whole genome shotgun (WGS) entry which is preliminary data.</text>
</comment>
<keyword evidence="4" id="KW-0574">Periplasm</keyword>
<proteinExistence type="predicted"/>
<feature type="signal peptide" evidence="6">
    <location>
        <begin position="1"/>
        <end position="20"/>
    </location>
</feature>
<keyword evidence="2" id="KW-0813">Transport</keyword>
<dbReference type="PANTHER" id="PTHR30222">
    <property type="entry name" value="SPERMIDINE/PUTRESCINE-BINDING PERIPLASMIC PROTEIN"/>
    <property type="match status" value="1"/>
</dbReference>
<dbReference type="SUPFAM" id="SSF53850">
    <property type="entry name" value="Periplasmic binding protein-like II"/>
    <property type="match status" value="1"/>
</dbReference>
<sequence length="347" mass="39577">MKVKKLAVYAFVLVLSIALTVGCSSSKDTLNIYSWADNFDPDVISEFEKRYDVRVNYDVFSSNEEMLAKLQAGAAQYDLIQPSDYMVEIMIELDMLAELNHNNIPNKDNIVVTLQKPPFDPESRYSIIYTWGVTGIAYNPNYVTGPITSWNDLWNDEYQGRVVLLNDPRETIGMALIKNGFSNSTQDLNELAIAVEDLKTLLPNVLAFDTDTIKQKFIAEEAWIGTVWSGDAAFIYEESENVEFVVPKEGATVWADTFAIPKGAKNQELAEKFINFIMEPEISAQNYEWIGYSNPNQAAHQYHSEEYLTNEMIFLPDSVLNVTEWLVDVGETLRDYDRYWTELRGGR</sequence>
<evidence type="ECO:0000256" key="1">
    <source>
        <dbReference type="ARBA" id="ARBA00004418"/>
    </source>
</evidence>
<dbReference type="Proteomes" id="UP000094296">
    <property type="component" value="Unassembled WGS sequence"/>
</dbReference>
<dbReference type="GO" id="GO:0015846">
    <property type="term" value="P:polyamine transport"/>
    <property type="evidence" value="ECO:0007669"/>
    <property type="project" value="InterPro"/>
</dbReference>
<dbReference type="OrthoDB" id="9769319at2"/>
<organism evidence="7 8">
    <name type="scientific">Desulfuribacillus alkaliarsenatis</name>
    <dbReference type="NCBI Taxonomy" id="766136"/>
    <lineage>
        <taxon>Bacteria</taxon>
        <taxon>Bacillati</taxon>
        <taxon>Bacillota</taxon>
        <taxon>Desulfuribacillia</taxon>
        <taxon>Desulfuribacillales</taxon>
        <taxon>Desulfuribacillaceae</taxon>
        <taxon>Desulfuribacillus</taxon>
    </lineage>
</organism>
<dbReference type="PROSITE" id="PS51257">
    <property type="entry name" value="PROKAR_LIPOPROTEIN"/>
    <property type="match status" value="1"/>
</dbReference>
<keyword evidence="8" id="KW-1185">Reference proteome</keyword>
<comment type="subcellular location">
    <subcellularLocation>
        <location evidence="1">Periplasm</location>
    </subcellularLocation>
</comment>
<dbReference type="GO" id="GO:0019808">
    <property type="term" value="F:polyamine binding"/>
    <property type="evidence" value="ECO:0007669"/>
    <property type="project" value="InterPro"/>
</dbReference>
<evidence type="ECO:0000256" key="6">
    <source>
        <dbReference type="SAM" id="SignalP"/>
    </source>
</evidence>
<evidence type="ECO:0000313" key="8">
    <source>
        <dbReference type="Proteomes" id="UP000094296"/>
    </source>
</evidence>
<dbReference type="Gene3D" id="3.40.190.10">
    <property type="entry name" value="Periplasmic binding protein-like II"/>
    <property type="match status" value="2"/>
</dbReference>
<dbReference type="PANTHER" id="PTHR30222:SF17">
    <property type="entry name" value="SPERMIDINE_PUTRESCINE-BINDING PERIPLASMIC PROTEIN"/>
    <property type="match status" value="1"/>
</dbReference>
<gene>
    <name evidence="7" type="ORF">BHF68_04645</name>
</gene>
<evidence type="ECO:0000256" key="4">
    <source>
        <dbReference type="ARBA" id="ARBA00022764"/>
    </source>
</evidence>
<accession>A0A1E5G359</accession>
<evidence type="ECO:0000256" key="2">
    <source>
        <dbReference type="ARBA" id="ARBA00022448"/>
    </source>
</evidence>
<dbReference type="EMBL" id="MIJE01000011">
    <property type="protein sequence ID" value="OEF97498.1"/>
    <property type="molecule type" value="Genomic_DNA"/>
</dbReference>
<protein>
    <submittedName>
        <fullName evidence="7">Spermidine/putrescine ABC transporter substrate-binding protein</fullName>
    </submittedName>
</protein>
<evidence type="ECO:0000256" key="3">
    <source>
        <dbReference type="ARBA" id="ARBA00022729"/>
    </source>
</evidence>
<keyword evidence="3 6" id="KW-0732">Signal</keyword>
<reference evidence="7 8" key="1">
    <citation type="submission" date="2016-09" db="EMBL/GenBank/DDBJ databases">
        <title>Draft genome sequence for the type strain of Desulfuribacillus alkaliarsenatis AHT28, an obligately anaerobic, sulfidogenic bacterium isolated from Russian soda lake sediments.</title>
        <authorList>
            <person name="Abin C.A."/>
            <person name="Hollibaugh J.T."/>
        </authorList>
    </citation>
    <scope>NUCLEOTIDE SEQUENCE [LARGE SCALE GENOMIC DNA]</scope>
    <source>
        <strain evidence="7 8">AHT28</strain>
    </source>
</reference>
<dbReference type="GO" id="GO:0042597">
    <property type="term" value="C:periplasmic space"/>
    <property type="evidence" value="ECO:0007669"/>
    <property type="project" value="UniProtKB-SubCell"/>
</dbReference>
<dbReference type="PRINTS" id="PR00909">
    <property type="entry name" value="SPERMDNBNDNG"/>
</dbReference>
<feature type="binding site" evidence="5">
    <location>
        <begin position="167"/>
        <end position="170"/>
    </location>
    <ligand>
        <name>spermidine</name>
        <dbReference type="ChEBI" id="CHEBI:57834"/>
    </ligand>
</feature>
<evidence type="ECO:0000313" key="7">
    <source>
        <dbReference type="EMBL" id="OEF97498.1"/>
    </source>
</evidence>
<name>A0A1E5G359_9FIRM</name>
<dbReference type="RefSeq" id="WP_069642896.1">
    <property type="nucleotide sequence ID" value="NZ_MIJE01000011.1"/>
</dbReference>